<dbReference type="PANTHER" id="PTHR43000">
    <property type="entry name" value="DTDP-D-GLUCOSE 4,6-DEHYDRATASE-RELATED"/>
    <property type="match status" value="1"/>
</dbReference>
<dbReference type="Proteomes" id="UP000509597">
    <property type="component" value="Chromosome"/>
</dbReference>
<dbReference type="Gene3D" id="3.90.25.10">
    <property type="entry name" value="UDP-galactose 4-epimerase, domain 1"/>
    <property type="match status" value="1"/>
</dbReference>
<keyword evidence="5" id="KW-1185">Reference proteome</keyword>
<name>A0A7H9BNP2_9NEIS</name>
<dbReference type="InterPro" id="IPR001509">
    <property type="entry name" value="Epimerase_deHydtase"/>
</dbReference>
<dbReference type="EMBL" id="CP058627">
    <property type="protein sequence ID" value="QLG89661.1"/>
    <property type="molecule type" value="Genomic_DNA"/>
</dbReference>
<evidence type="ECO:0000313" key="4">
    <source>
        <dbReference type="EMBL" id="QLG89661.1"/>
    </source>
</evidence>
<dbReference type="Pfam" id="PF01370">
    <property type="entry name" value="Epimerase"/>
    <property type="match status" value="1"/>
</dbReference>
<feature type="domain" description="NAD-dependent epimerase/dehydratase" evidence="3">
    <location>
        <begin position="6"/>
        <end position="224"/>
    </location>
</feature>
<accession>A0A7H9BNP2</accession>
<dbReference type="AlphaFoldDB" id="A0A7H9BNP2"/>
<evidence type="ECO:0000259" key="3">
    <source>
        <dbReference type="Pfam" id="PF01370"/>
    </source>
</evidence>
<proteinExistence type="inferred from homology"/>
<evidence type="ECO:0000256" key="2">
    <source>
        <dbReference type="ARBA" id="ARBA00007637"/>
    </source>
</evidence>
<reference evidence="4 5" key="1">
    <citation type="submission" date="2020-07" db="EMBL/GenBank/DDBJ databases">
        <title>Complete genome sequence of Chitinibacter sp. 2T18.</title>
        <authorList>
            <person name="Bae J.-W."/>
            <person name="Choi J.-W."/>
        </authorList>
    </citation>
    <scope>NUCLEOTIDE SEQUENCE [LARGE SCALE GENOMIC DNA]</scope>
    <source>
        <strain evidence="4 5">2T18</strain>
    </source>
</reference>
<comment type="similarity">
    <text evidence="2">Belongs to the NAD(P)-dependent epimerase/dehydratase family.</text>
</comment>
<dbReference type="Gene3D" id="3.40.50.720">
    <property type="entry name" value="NAD(P)-binding Rossmann-like Domain"/>
    <property type="match status" value="1"/>
</dbReference>
<protein>
    <submittedName>
        <fullName evidence="4">GDP-mannose 4,6-dehydratase</fullName>
    </submittedName>
</protein>
<dbReference type="SUPFAM" id="SSF51735">
    <property type="entry name" value="NAD(P)-binding Rossmann-fold domains"/>
    <property type="match status" value="1"/>
</dbReference>
<dbReference type="InterPro" id="IPR036291">
    <property type="entry name" value="NAD(P)-bd_dom_sf"/>
</dbReference>
<sequence length="296" mass="32875">MPNNKVLVTGAQGFTGQYVCDALRIAGYDVIGLGQSSASNLGYFADLCDLVSLRKVISAIKPNYVIHLAAIAFVGHADFNNFYRTNLFGTLNLLEAIYLECPQVSNIIVASSANVYGNPVISPVSELVCPAPLNHYAMSKLAMEHMSRTWFERLPIIIVRPFNYTGHRQSIDFLIPKIVSHFHARAEKISLGNLDVTREFNDVRMIARAYVDILQVDSGITINLCSGIGYELNNVLQLASELSRHHIIVDTSPALVRQNELKSLVGDPSVMQQLLPNLPTYSLYETLEWMFEGAEK</sequence>
<evidence type="ECO:0000256" key="1">
    <source>
        <dbReference type="ARBA" id="ARBA00005125"/>
    </source>
</evidence>
<gene>
    <name evidence="4" type="ORF">HQ393_16180</name>
</gene>
<evidence type="ECO:0000313" key="5">
    <source>
        <dbReference type="Proteomes" id="UP000509597"/>
    </source>
</evidence>
<dbReference type="KEGG" id="chiz:HQ393_16180"/>
<comment type="pathway">
    <text evidence="1">Bacterial outer membrane biogenesis; LPS O-antigen biosynthesis.</text>
</comment>
<organism evidence="4 5">
    <name type="scientific">Chitinibacter bivalviorum</name>
    <dbReference type="NCBI Taxonomy" id="2739434"/>
    <lineage>
        <taxon>Bacteria</taxon>
        <taxon>Pseudomonadati</taxon>
        <taxon>Pseudomonadota</taxon>
        <taxon>Betaproteobacteria</taxon>
        <taxon>Neisseriales</taxon>
        <taxon>Chitinibacteraceae</taxon>
        <taxon>Chitinibacter</taxon>
    </lineage>
</organism>
<dbReference type="RefSeq" id="WP_179356593.1">
    <property type="nucleotide sequence ID" value="NZ_CP058627.1"/>
</dbReference>